<feature type="transmembrane region" description="Helical" evidence="1">
    <location>
        <begin position="409"/>
        <end position="432"/>
    </location>
</feature>
<feature type="transmembrane region" description="Helical" evidence="1">
    <location>
        <begin position="244"/>
        <end position="261"/>
    </location>
</feature>
<feature type="transmembrane region" description="Helical" evidence="1">
    <location>
        <begin position="146"/>
        <end position="168"/>
    </location>
</feature>
<keyword evidence="1" id="KW-0472">Membrane</keyword>
<accession>A0A6I4SIX7</accession>
<dbReference type="InterPro" id="IPR027268">
    <property type="entry name" value="Peptidase_M4/M1_CTD_sf"/>
</dbReference>
<keyword evidence="3" id="KW-0031">Aminopeptidase</keyword>
<keyword evidence="3" id="KW-0645">Protease</keyword>
<dbReference type="GO" id="GO:0008270">
    <property type="term" value="F:zinc ion binding"/>
    <property type="evidence" value="ECO:0007669"/>
    <property type="project" value="InterPro"/>
</dbReference>
<comment type="caution">
    <text evidence="3">The sequence shown here is derived from an EMBL/GenBank/DDBJ whole genome shotgun (WGS) entry which is preliminary data.</text>
</comment>
<protein>
    <submittedName>
        <fullName evidence="3">Aminopeptidase</fullName>
    </submittedName>
</protein>
<feature type="transmembrane region" description="Helical" evidence="1">
    <location>
        <begin position="353"/>
        <end position="378"/>
    </location>
</feature>
<gene>
    <name evidence="3" type="ORF">GRI36_00495</name>
</gene>
<keyword evidence="1" id="KW-0812">Transmembrane</keyword>
<dbReference type="EMBL" id="WTYS01000001">
    <property type="protein sequence ID" value="MXO55348.1"/>
    <property type="molecule type" value="Genomic_DNA"/>
</dbReference>
<keyword evidence="3" id="KW-0378">Hydrolase</keyword>
<proteinExistence type="predicted"/>
<dbReference type="InterPro" id="IPR014782">
    <property type="entry name" value="Peptidase_M1_dom"/>
</dbReference>
<reference evidence="3 4" key="1">
    <citation type="submission" date="2019-12" db="EMBL/GenBank/DDBJ databases">
        <title>Genomic-based taxomic classification of the family Erythrobacteraceae.</title>
        <authorList>
            <person name="Xu L."/>
        </authorList>
    </citation>
    <scope>NUCLEOTIDE SEQUENCE [LARGE SCALE GENOMIC DNA]</scope>
    <source>
        <strain evidence="3 4">JCM 17802</strain>
    </source>
</reference>
<keyword evidence="4" id="KW-1185">Reference proteome</keyword>
<dbReference type="RefSeq" id="WP_160596681.1">
    <property type="nucleotide sequence ID" value="NZ_WTYS01000001.1"/>
</dbReference>
<dbReference type="OrthoDB" id="100605at2"/>
<sequence length="1194" mass="133512">MFGKIALFELRYQLRNPVFWVAAIIFFLLTFGAATSDSIQIGGGGNINANSPIAITQTTLILTLFFMFVSTAFVANVIVRDEESGFGPMVRSTQVRKFDYLLGRFAGAYLCAAIAFLTVPLAIWLGSLMPWVDSETLGPNTLTWYLYPYLAFAIPNIFFTSALFFAIATLTRSMMYSYVAVVLFLVLYITFTALVGSEPELREFAAYTEPFGIGAVSYVSQYWTATESNSQLVPFEGALLTNRLIWIGVGFAALAFAYWRFSFAEKGVSKRKAKRLAKKAAKLGKIQPQTVASLPPINPSKAGWARLKATTKFEMGQVFRSPAFFVLVLIGLFNSFGALLLGNEIYGTPARPLTFSLIAPLLGTFTIIPLIIAIYYGGELVWRDRDRKFHEIVDSTSLPGWAYMIPKTIAVTLVLLATLIISVVAAMIAQMMRGYFNFELEKFFNWYILPVTVDLVYIAILSVFVQALSPNKYVGWGLMIIYVVGTIVLGTMGYDHPMLLYGSTGQNPVSDLNADNVGGALGWWLRLYWGGVALVLAVLAHLLWRRGTNTNLKPRLKQLPRNLMSPAGGMALAGVAITVLSGGFLYNQMNVQNTYRNQDSVEALQARYEKEYLQFETLKQPSVTDMILAVDLYPEELRAEVNGTYRMINDTGAPVETLHVRLFDAETKLLEVDIPGAKLEKNDETSQHRIYRFDSPLAPGAEATLTFKSQRWHKALSANGYGTRLVKNGTFLNNGEFAPSIGMDRNGLLSDRATRRKYDLEPELRPAKLEDESARDRNYVGNVDWVNSDITISTVPGQTPIAPGTRISDEVKDGRRIARFKSSAPILAFFSIQSADYEIKRRDADGVELSVFYDAAHPFNTDRMLDAMETSLGYYKANFGPYQFDHARVIEFPGYASFAQAFAGTMPYSESIGFLANVADPGEIDYVTYVTAHEVAHQYWAHQLISADQQGGTIMVETLAQYSALMVMKQLYGEDQIRRFLKFELDNYLSARGGEAIEELPLERVENQGYIHYRKGAVVMYLLQDRLGEDRVNAMLAGLLDQYRFKSQPYASSTDLVQGFYSLARNEDERGLVRDLLQKITLYDLKADGAAVRELPDGRFETTMTIEAAKYYADGKGKETESKLSDQIEIGLFTERPGGDVFDRKNVLLMERRPIRSGTQTIKLITAKRPSWVGIDPYNKYIDRNSDDNLAETS</sequence>
<feature type="domain" description="Peptidase M1 membrane alanine aminopeptidase" evidence="2">
    <location>
        <begin position="866"/>
        <end position="1057"/>
    </location>
</feature>
<evidence type="ECO:0000256" key="1">
    <source>
        <dbReference type="SAM" id="Phobius"/>
    </source>
</evidence>
<evidence type="ECO:0000259" key="2">
    <source>
        <dbReference type="Pfam" id="PF01433"/>
    </source>
</evidence>
<feature type="transmembrane region" description="Helical" evidence="1">
    <location>
        <begin position="565"/>
        <end position="586"/>
    </location>
</feature>
<organism evidence="3 4">
    <name type="scientific">Pontixanthobacter gangjinensis</name>
    <dbReference type="NCBI Taxonomy" id="1028742"/>
    <lineage>
        <taxon>Bacteria</taxon>
        <taxon>Pseudomonadati</taxon>
        <taxon>Pseudomonadota</taxon>
        <taxon>Alphaproteobacteria</taxon>
        <taxon>Sphingomonadales</taxon>
        <taxon>Erythrobacteraceae</taxon>
        <taxon>Pontixanthobacter</taxon>
    </lineage>
</organism>
<evidence type="ECO:0000313" key="3">
    <source>
        <dbReference type="EMBL" id="MXO55348.1"/>
    </source>
</evidence>
<feature type="transmembrane region" description="Helical" evidence="1">
    <location>
        <begin position="175"/>
        <end position="195"/>
    </location>
</feature>
<feature type="transmembrane region" description="Helical" evidence="1">
    <location>
        <begin position="444"/>
        <end position="466"/>
    </location>
</feature>
<dbReference type="PANTHER" id="PTHR43471">
    <property type="entry name" value="ABC TRANSPORTER PERMEASE"/>
    <property type="match status" value="1"/>
</dbReference>
<dbReference type="GO" id="GO:0004177">
    <property type="term" value="F:aminopeptidase activity"/>
    <property type="evidence" value="ECO:0007669"/>
    <property type="project" value="UniProtKB-KW"/>
</dbReference>
<dbReference type="Gene3D" id="1.10.390.10">
    <property type="entry name" value="Neutral Protease Domain 2"/>
    <property type="match status" value="1"/>
</dbReference>
<dbReference type="GO" id="GO:0008237">
    <property type="term" value="F:metallopeptidase activity"/>
    <property type="evidence" value="ECO:0007669"/>
    <property type="project" value="InterPro"/>
</dbReference>
<dbReference type="SUPFAM" id="SSF55486">
    <property type="entry name" value="Metalloproteases ('zincins'), catalytic domain"/>
    <property type="match status" value="1"/>
</dbReference>
<feature type="transmembrane region" description="Helical" evidence="1">
    <location>
        <begin position="60"/>
        <end position="79"/>
    </location>
</feature>
<dbReference type="Proteomes" id="UP000468943">
    <property type="component" value="Unassembled WGS sequence"/>
</dbReference>
<feature type="transmembrane region" description="Helical" evidence="1">
    <location>
        <begin position="527"/>
        <end position="544"/>
    </location>
</feature>
<evidence type="ECO:0000313" key="4">
    <source>
        <dbReference type="Proteomes" id="UP000468943"/>
    </source>
</evidence>
<feature type="transmembrane region" description="Helical" evidence="1">
    <location>
        <begin position="322"/>
        <end position="341"/>
    </location>
</feature>
<dbReference type="Pfam" id="PF01433">
    <property type="entry name" value="Peptidase_M1"/>
    <property type="match status" value="1"/>
</dbReference>
<keyword evidence="1" id="KW-1133">Transmembrane helix</keyword>
<name>A0A6I4SIX7_9SPHN</name>
<feature type="transmembrane region" description="Helical" evidence="1">
    <location>
        <begin position="473"/>
        <end position="494"/>
    </location>
</feature>
<feature type="transmembrane region" description="Helical" evidence="1">
    <location>
        <begin position="100"/>
        <end position="126"/>
    </location>
</feature>
<dbReference type="AlphaFoldDB" id="A0A6I4SIX7"/>